<dbReference type="AlphaFoldDB" id="C3ZXU1"/>
<sequence length="96" mass="10432">LASLLLLTVSTHACPQPCTCTGTTVDCSERELDTIPDNIPRNTTELFLCGNKMTSIPSGGFAGLANLTVLYLDRNQITEEGLSRNAFQGLRFLKEL</sequence>
<dbReference type="InterPro" id="IPR032675">
    <property type="entry name" value="LRR_dom_sf"/>
</dbReference>
<gene>
    <name evidence="9" type="ORF">BRAFLDRAFT_179778</name>
</gene>
<dbReference type="InterPro" id="IPR003591">
    <property type="entry name" value="Leu-rich_rpt_typical-subtyp"/>
</dbReference>
<evidence type="ECO:0000256" key="7">
    <source>
        <dbReference type="ARBA" id="ARBA00023136"/>
    </source>
</evidence>
<dbReference type="Pfam" id="PF13855">
    <property type="entry name" value="LRR_8"/>
    <property type="match status" value="1"/>
</dbReference>
<dbReference type="InterPro" id="IPR000372">
    <property type="entry name" value="LRRNT"/>
</dbReference>
<dbReference type="SMART" id="SM00369">
    <property type="entry name" value="LRR_TYP"/>
    <property type="match status" value="2"/>
</dbReference>
<evidence type="ECO:0000256" key="6">
    <source>
        <dbReference type="ARBA" id="ARBA00022989"/>
    </source>
</evidence>
<keyword evidence="3" id="KW-0812">Transmembrane</keyword>
<dbReference type="GO" id="GO:0016020">
    <property type="term" value="C:membrane"/>
    <property type="evidence" value="ECO:0007669"/>
    <property type="project" value="UniProtKB-SubCell"/>
</dbReference>
<keyword evidence="2" id="KW-0433">Leucine-rich repeat</keyword>
<dbReference type="Gene3D" id="3.80.10.10">
    <property type="entry name" value="Ribonuclease Inhibitor"/>
    <property type="match status" value="1"/>
</dbReference>
<feature type="non-terminal residue" evidence="9">
    <location>
        <position position="1"/>
    </location>
</feature>
<keyword evidence="7" id="KW-0472">Membrane</keyword>
<dbReference type="PANTHER" id="PTHR45773:SF10">
    <property type="match status" value="1"/>
</dbReference>
<evidence type="ECO:0000256" key="1">
    <source>
        <dbReference type="ARBA" id="ARBA00004479"/>
    </source>
</evidence>
<evidence type="ECO:0000259" key="8">
    <source>
        <dbReference type="SMART" id="SM00013"/>
    </source>
</evidence>
<reference evidence="9" key="1">
    <citation type="journal article" date="2008" name="Nature">
        <title>The amphioxus genome and the evolution of the chordate karyotype.</title>
        <authorList>
            <consortium name="US DOE Joint Genome Institute (JGI-PGF)"/>
            <person name="Putnam N.H."/>
            <person name="Butts T."/>
            <person name="Ferrier D.E.K."/>
            <person name="Furlong R.F."/>
            <person name="Hellsten U."/>
            <person name="Kawashima T."/>
            <person name="Robinson-Rechavi M."/>
            <person name="Shoguchi E."/>
            <person name="Terry A."/>
            <person name="Yu J.-K."/>
            <person name="Benito-Gutierrez E.L."/>
            <person name="Dubchak I."/>
            <person name="Garcia-Fernandez J."/>
            <person name="Gibson-Brown J.J."/>
            <person name="Grigoriev I.V."/>
            <person name="Horton A.C."/>
            <person name="de Jong P.J."/>
            <person name="Jurka J."/>
            <person name="Kapitonov V.V."/>
            <person name="Kohara Y."/>
            <person name="Kuroki Y."/>
            <person name="Lindquist E."/>
            <person name="Lucas S."/>
            <person name="Osoegawa K."/>
            <person name="Pennacchio L.A."/>
            <person name="Salamov A.A."/>
            <person name="Satou Y."/>
            <person name="Sauka-Spengler T."/>
            <person name="Schmutz J."/>
            <person name="Shin-I T."/>
            <person name="Toyoda A."/>
            <person name="Bronner-Fraser M."/>
            <person name="Fujiyama A."/>
            <person name="Holland L.Z."/>
            <person name="Holland P.W.H."/>
            <person name="Satoh N."/>
            <person name="Rokhsar D.S."/>
        </authorList>
    </citation>
    <scope>NUCLEOTIDE SEQUENCE [LARGE SCALE GENOMIC DNA]</scope>
    <source>
        <strain evidence="9">S238N-H82</strain>
        <tissue evidence="9">Testes</tissue>
    </source>
</reference>
<dbReference type="InParanoid" id="C3ZXU1"/>
<keyword evidence="6" id="KW-1133">Transmembrane helix</keyword>
<dbReference type="eggNOG" id="KOG4237">
    <property type="taxonomic scope" value="Eukaryota"/>
</dbReference>
<evidence type="ECO:0000256" key="4">
    <source>
        <dbReference type="ARBA" id="ARBA00022729"/>
    </source>
</evidence>
<comment type="subcellular location">
    <subcellularLocation>
        <location evidence="1">Membrane</location>
        <topology evidence="1">Single-pass type I membrane protein</topology>
    </subcellularLocation>
</comment>
<keyword evidence="5" id="KW-0677">Repeat</keyword>
<dbReference type="STRING" id="7739.C3ZXU1"/>
<dbReference type="SUPFAM" id="SSF52058">
    <property type="entry name" value="L domain-like"/>
    <property type="match status" value="1"/>
</dbReference>
<name>C3ZXU1_BRAFL</name>
<dbReference type="InterPro" id="IPR001611">
    <property type="entry name" value="Leu-rich_rpt"/>
</dbReference>
<evidence type="ECO:0000256" key="3">
    <source>
        <dbReference type="ARBA" id="ARBA00022692"/>
    </source>
</evidence>
<evidence type="ECO:0000256" key="5">
    <source>
        <dbReference type="ARBA" id="ARBA00022737"/>
    </source>
</evidence>
<dbReference type="EMBL" id="GG666716">
    <property type="protein sequence ID" value="EEN42642.1"/>
    <property type="molecule type" value="Genomic_DNA"/>
</dbReference>
<keyword evidence="4" id="KW-0732">Signal</keyword>
<accession>C3ZXU1</accession>
<evidence type="ECO:0000256" key="2">
    <source>
        <dbReference type="ARBA" id="ARBA00022614"/>
    </source>
</evidence>
<protein>
    <recommendedName>
        <fullName evidence="8">LRRNT domain-containing protein</fullName>
    </recommendedName>
</protein>
<feature type="domain" description="LRRNT" evidence="8">
    <location>
        <begin position="13"/>
        <end position="45"/>
    </location>
</feature>
<organism>
    <name type="scientific">Branchiostoma floridae</name>
    <name type="common">Florida lancelet</name>
    <name type="synonym">Amphioxus</name>
    <dbReference type="NCBI Taxonomy" id="7739"/>
    <lineage>
        <taxon>Eukaryota</taxon>
        <taxon>Metazoa</taxon>
        <taxon>Chordata</taxon>
        <taxon>Cephalochordata</taxon>
        <taxon>Leptocardii</taxon>
        <taxon>Amphioxiformes</taxon>
        <taxon>Branchiostomatidae</taxon>
        <taxon>Branchiostoma</taxon>
    </lineage>
</organism>
<feature type="non-terminal residue" evidence="9">
    <location>
        <position position="96"/>
    </location>
</feature>
<dbReference type="SMART" id="SM00013">
    <property type="entry name" value="LRRNT"/>
    <property type="match status" value="1"/>
</dbReference>
<evidence type="ECO:0000313" key="9">
    <source>
        <dbReference type="EMBL" id="EEN42642.1"/>
    </source>
</evidence>
<dbReference type="PANTHER" id="PTHR45773">
    <property type="entry name" value="SLIT AND NTRK-LIKE PROTEIN 4-RELATED"/>
    <property type="match status" value="1"/>
</dbReference>
<dbReference type="Pfam" id="PF01462">
    <property type="entry name" value="LRRNT"/>
    <property type="match status" value="1"/>
</dbReference>
<proteinExistence type="predicted"/>